<accession>A0A8J6BGP2</accession>
<name>A0A8J6BGP2_9EUKA</name>
<comment type="caution">
    <text evidence="1">The sequence shown here is derived from an EMBL/GenBank/DDBJ whole genome shotgun (WGS) entry which is preliminary data.</text>
</comment>
<reference evidence="1" key="1">
    <citation type="submission" date="2021-05" db="EMBL/GenBank/DDBJ databases">
        <title>A free-living protist that lacks canonical eukaryotic 1 DNA replication and segregation systems.</title>
        <authorList>
            <person name="Salas-Leiva D.E."/>
            <person name="Tromer E.C."/>
            <person name="Curtis B.A."/>
            <person name="Jerlstrom-Hultqvist J."/>
            <person name="Kolisko M."/>
            <person name="Yi Z."/>
            <person name="Salas-Leiva J.S."/>
            <person name="Gallot-Lavallee L."/>
            <person name="Kops G.J.P.L."/>
            <person name="Archibald J.M."/>
            <person name="Simpson A.G.B."/>
            <person name="Roger A.J."/>
        </authorList>
    </citation>
    <scope>NUCLEOTIDE SEQUENCE</scope>
    <source>
        <strain evidence="1">BICM</strain>
    </source>
</reference>
<organism evidence="1 2">
    <name type="scientific">Carpediemonas membranifera</name>
    <dbReference type="NCBI Taxonomy" id="201153"/>
    <lineage>
        <taxon>Eukaryota</taxon>
        <taxon>Metamonada</taxon>
        <taxon>Carpediemonas-like organisms</taxon>
        <taxon>Carpediemonas</taxon>
    </lineage>
</organism>
<gene>
    <name evidence="1" type="ORF">J8273_1030</name>
</gene>
<proteinExistence type="predicted"/>
<dbReference type="Proteomes" id="UP000717585">
    <property type="component" value="Unassembled WGS sequence"/>
</dbReference>
<sequence>METEIQIIPRDETKTTIDDLLKVITHIAEENNIPKKFEMRLTDPHLTESHSWKEFFKQLLTGHPAITVSLNSDGQFVSNPENAEVMALANEMNSHLCCAYHGPQATFSTVGTPRSQITQLISQHVAEIAELNEKLVAIAKSRKE</sequence>
<protein>
    <submittedName>
        <fullName evidence="1">Uncharacterized protein</fullName>
    </submittedName>
</protein>
<keyword evidence="2" id="KW-1185">Reference proteome</keyword>
<dbReference type="AlphaFoldDB" id="A0A8J6BGP2"/>
<evidence type="ECO:0000313" key="1">
    <source>
        <dbReference type="EMBL" id="KAG9397122.1"/>
    </source>
</evidence>
<dbReference type="EMBL" id="JAHDYR010000003">
    <property type="protein sequence ID" value="KAG9397122.1"/>
    <property type="molecule type" value="Genomic_DNA"/>
</dbReference>
<evidence type="ECO:0000313" key="2">
    <source>
        <dbReference type="Proteomes" id="UP000717585"/>
    </source>
</evidence>